<feature type="compositionally biased region" description="Polar residues" evidence="1">
    <location>
        <begin position="474"/>
        <end position="495"/>
    </location>
</feature>
<dbReference type="Proteomes" id="UP000469462">
    <property type="component" value="Unassembled WGS sequence"/>
</dbReference>
<organism evidence="2 3">
    <name type="scientific">Sutterella seckii</name>
    <dbReference type="NCBI Taxonomy" id="1944635"/>
    <lineage>
        <taxon>Bacteria</taxon>
        <taxon>Pseudomonadati</taxon>
        <taxon>Pseudomonadota</taxon>
        <taxon>Betaproteobacteria</taxon>
        <taxon>Burkholderiales</taxon>
        <taxon>Sutterellaceae</taxon>
        <taxon>Sutterella</taxon>
    </lineage>
</organism>
<dbReference type="RefSeq" id="WP_139689075.1">
    <property type="nucleotide sequence ID" value="NZ_WEHW01000004.1"/>
</dbReference>
<evidence type="ECO:0000313" key="3">
    <source>
        <dbReference type="Proteomes" id="UP000469462"/>
    </source>
</evidence>
<dbReference type="Gene3D" id="1.10.645.10">
    <property type="entry name" value="Cytochrome-c3 Hydrogenase, chain B"/>
    <property type="match status" value="1"/>
</dbReference>
<evidence type="ECO:0000313" key="2">
    <source>
        <dbReference type="EMBL" id="KAB7652297.1"/>
    </source>
</evidence>
<dbReference type="InterPro" id="IPR029014">
    <property type="entry name" value="NiFe-Hase_large"/>
</dbReference>
<comment type="caution">
    <text evidence="2">The sequence shown here is derived from an EMBL/GenBank/DDBJ whole genome shotgun (WGS) entry which is preliminary data.</text>
</comment>
<gene>
    <name evidence="2" type="ORF">GBM96_02370</name>
</gene>
<name>A0AAI9SE22_9BURK</name>
<keyword evidence="3" id="KW-1185">Reference proteome</keyword>
<reference evidence="2 3" key="1">
    <citation type="submission" date="2019-10" db="EMBL/GenBank/DDBJ databases">
        <title>Genome diversity of Sutterella seckii.</title>
        <authorList>
            <person name="Chaplin A.V."/>
            <person name="Sokolova S.R."/>
            <person name="Mosin K.A."/>
            <person name="Ivanova E.L."/>
            <person name="Kochetkova T.O."/>
            <person name="Goltsov A.Y."/>
            <person name="Trofimov D.Y."/>
            <person name="Efimov B.A."/>
        </authorList>
    </citation>
    <scope>NUCLEOTIDE SEQUENCE [LARGE SCALE GENOMIC DNA]</scope>
    <source>
        <strain evidence="2 3">ASD3426</strain>
    </source>
</reference>
<protein>
    <submittedName>
        <fullName evidence="2">Uncharacterized protein</fullName>
    </submittedName>
</protein>
<feature type="region of interest" description="Disordered" evidence="1">
    <location>
        <begin position="467"/>
        <end position="495"/>
    </location>
</feature>
<accession>A0AAI9SE22</accession>
<dbReference type="EMBL" id="WEHW01000004">
    <property type="protein sequence ID" value="KAB7652297.1"/>
    <property type="molecule type" value="Genomic_DNA"/>
</dbReference>
<dbReference type="SUPFAM" id="SSF56762">
    <property type="entry name" value="HydB/Nqo4-like"/>
    <property type="match status" value="1"/>
</dbReference>
<evidence type="ECO:0000256" key="1">
    <source>
        <dbReference type="SAM" id="MobiDB-lite"/>
    </source>
</evidence>
<sequence length="495" mass="53420">MTAPDEAAIHIHVLPKPCGKASVCVSSTRTNGIARMLASPEHRANARRLITLLYGLCPIAHLTAFDSALLAARGRPSEKRGSAFAALPEAAVTAEAIVENLRVLVCESEKLEAKTALLGGFAAPAEGEPPMPLTPILGQEEHRQIGALRARLALIAQLLVKLDPHSEEALDPALFRKLLDALSALLGEARTAASRLLFGMEPEAFLKNLHERRFDLRGWAKSHAGTIPAAHLLLSLLAEPHPPEADVQFLPERSEIMTPDFAEEIAYRLLNDSGFDMAPFWQGSPRLTGALSRMRNDPAVRNLLISEGISPAALTGARIVETAGFFARAEGLLNLSAKLIDRAMPKDGESAPAATTEEDGRNVLWTYGPEAGIGISFVETARGLLMHAVKLSPSGELQTLRITSPTEWQFSPNGAGQRMASLAAKSFLYPKDDMDDRAKLENAVDRALFGLDACVPAVFQWNGIRRSKSESKPCMNSPSPKEFSKSSNAPRAQMT</sequence>
<dbReference type="AlphaFoldDB" id="A0AAI9SE22"/>
<proteinExistence type="predicted"/>